<dbReference type="InterPro" id="IPR012931">
    <property type="entry name" value="TraG_N_Proteobacteria"/>
</dbReference>
<feature type="transmembrane region" description="Helical" evidence="1">
    <location>
        <begin position="363"/>
        <end position="384"/>
    </location>
</feature>
<protein>
    <submittedName>
        <fullName evidence="3">Membrane protein</fullName>
    </submittedName>
</protein>
<evidence type="ECO:0000256" key="1">
    <source>
        <dbReference type="SAM" id="Phobius"/>
    </source>
</evidence>
<evidence type="ECO:0000259" key="2">
    <source>
        <dbReference type="Pfam" id="PF07916"/>
    </source>
</evidence>
<feature type="transmembrane region" description="Helical" evidence="1">
    <location>
        <begin position="23"/>
        <end position="43"/>
    </location>
</feature>
<feature type="transmembrane region" description="Helical" evidence="1">
    <location>
        <begin position="444"/>
        <end position="469"/>
    </location>
</feature>
<feature type="transmembrane region" description="Helical" evidence="1">
    <location>
        <begin position="71"/>
        <end position="88"/>
    </location>
</feature>
<keyword evidence="1" id="KW-1133">Transmembrane helix</keyword>
<accession>A0A2X0QRC6</accession>
<reference evidence="3" key="1">
    <citation type="submission" date="2018-05" db="EMBL/GenBank/DDBJ databases">
        <authorList>
            <person name="Lanie J.A."/>
            <person name="Ng W.-L."/>
            <person name="Kazmierczak K.M."/>
            <person name="Andrzejewski T.M."/>
            <person name="Davidsen T.M."/>
            <person name="Wayne K.J."/>
            <person name="Tettelin H."/>
            <person name="Glass J.I."/>
            <person name="Rusch D."/>
            <person name="Podicherti R."/>
            <person name="Tsui H.-C.T."/>
            <person name="Winkler M.E."/>
        </authorList>
    </citation>
    <scope>NUCLEOTIDE SEQUENCE</scope>
    <source>
        <strain evidence="3">KNB</strain>
    </source>
</reference>
<name>A0A2X0QRC6_9PROT</name>
<dbReference type="EMBL" id="LS423452">
    <property type="protein sequence ID" value="SPS04619.1"/>
    <property type="molecule type" value="Genomic_DNA"/>
</dbReference>
<proteinExistence type="predicted"/>
<feature type="transmembrane region" description="Helical" evidence="1">
    <location>
        <begin position="131"/>
        <end position="153"/>
    </location>
</feature>
<keyword evidence="1" id="KW-0812">Transmembrane</keyword>
<dbReference type="AlphaFoldDB" id="A0A2X0QRC6"/>
<sequence>MTLYTTDYLEYYLTLVAWIINNGIWNVLVASGIFALPFFAIVVQEWLKARAEGADEGNKGVLSSMRIENRVWVAIVVILFAGIPFIPVDLSTIQFDRTRSTQCQVNVPLPSETNWSASFTTINNQSAHVPVWWFFMHAMSKAVTGAAVAAIPCGTDLRQMRMEIDSTRIADPVLAQEVADFTHDCYGPARARLFMNRLTLSDEQMNDVTWIGSRFFLDTAGFYDTYRSRAPRTAWPYDSARDAGLAEVSSGGGYPTCRQWWLDSNAGLRARLLGQVDPGLLTRLGQWAGFLSQAQVDDSVIRTIASPQHQVMNQGHVYTDYGGQIGGSLPNVVTRAASDVGLTIGSLGFFPAMDVVRQSLPMILSFLKMAMVICIPLVLVFGTYDLRTMVTVTAVQFALFFTDFWFQLARWVDSTILNALYGWHSPHSNFNPLFGLNNAFGDMLLNFVMAMMFLILPAFWVGALTWAGIRTGGILGGLSTGSMDAKSAGGSGSRIAMAAATKGKGAAK</sequence>
<keyword evidence="1" id="KW-0472">Membrane</keyword>
<organism evidence="3">
    <name type="scientific">Candidatus Nitrotoga fabula</name>
    <dbReference type="NCBI Taxonomy" id="2182327"/>
    <lineage>
        <taxon>Bacteria</taxon>
        <taxon>Pseudomonadati</taxon>
        <taxon>Pseudomonadota</taxon>
        <taxon>Betaproteobacteria</taxon>
        <taxon>Nitrosomonadales</taxon>
        <taxon>Gallionellaceae</taxon>
        <taxon>Candidatus Nitrotoga</taxon>
    </lineage>
</organism>
<dbReference type="Pfam" id="PF07916">
    <property type="entry name" value="TraG_N"/>
    <property type="match status" value="1"/>
</dbReference>
<feature type="domain" description="TraG N-terminal Proteobacteria" evidence="2">
    <location>
        <begin position="10"/>
        <end position="485"/>
    </location>
</feature>
<evidence type="ECO:0000313" key="3">
    <source>
        <dbReference type="EMBL" id="SPS04619.1"/>
    </source>
</evidence>
<gene>
    <name evidence="3" type="ORF">NITFAB_0208</name>
</gene>